<dbReference type="STRING" id="459525.SAMN04488137_2229"/>
<sequence length="266" mass="29784">MEEISLFLLVFVLGLRHGLDADHLAFIDGQTRYHWRLGTPYARWVGTLFSFGHGGIVAFTAGMLGIVMENFSFPAYFDNFAAWVSIISLFLIGTLNTYNLIRTRRKHEEFQVSGLKGKFLPKMIRRTSNPFLIILIGALFALAAETVSQTAVWSMAASNSGKYTPLILGLVFMAGMMITDTIDSLIVYKMVNESSKFGQSASRIMGWVIVVLAYGVSFYLAFTFFNPWAELDFEIVGVILFVFLLATFAFISLRSKKQSIELNSAK</sequence>
<evidence type="ECO:0000256" key="8">
    <source>
        <dbReference type="RuleBase" id="RU362101"/>
    </source>
</evidence>
<dbReference type="PANTHER" id="PTHR31611">
    <property type="entry name" value="HIGH-AFFINITY NICKEL TRANSPORT PROTEIN NIC1"/>
    <property type="match status" value="1"/>
</dbReference>
<evidence type="ECO:0000256" key="3">
    <source>
        <dbReference type="ARBA" id="ARBA00022448"/>
    </source>
</evidence>
<evidence type="ECO:0000256" key="4">
    <source>
        <dbReference type="ARBA" id="ARBA00022596"/>
    </source>
</evidence>
<dbReference type="EMBL" id="FNHW01000001">
    <property type="protein sequence ID" value="SDM84942.1"/>
    <property type="molecule type" value="Genomic_DNA"/>
</dbReference>
<dbReference type="Proteomes" id="UP000199544">
    <property type="component" value="Unassembled WGS sequence"/>
</dbReference>
<comment type="subcellular location">
    <subcellularLocation>
        <location evidence="8">Cell membrane</location>
        <topology evidence="8">Multi-pass membrane protein</topology>
    </subcellularLocation>
    <subcellularLocation>
        <location evidence="1">Endomembrane system</location>
        <topology evidence="1">Multi-pass membrane protein</topology>
    </subcellularLocation>
</comment>
<dbReference type="AlphaFoldDB" id="A0A1G9WK26"/>
<dbReference type="GO" id="GO:0005886">
    <property type="term" value="C:plasma membrane"/>
    <property type="evidence" value="ECO:0007669"/>
    <property type="project" value="UniProtKB-SubCell"/>
</dbReference>
<feature type="transmembrane region" description="Helical" evidence="8">
    <location>
        <begin position="235"/>
        <end position="253"/>
    </location>
</feature>
<dbReference type="GO" id="GO:0012505">
    <property type="term" value="C:endomembrane system"/>
    <property type="evidence" value="ECO:0007669"/>
    <property type="project" value="UniProtKB-SubCell"/>
</dbReference>
<protein>
    <recommendedName>
        <fullName evidence="8">Nickel/cobalt efflux system</fullName>
    </recommendedName>
</protein>
<organism evidence="9 10">
    <name type="scientific">Fictibacillus solisalsi</name>
    <dbReference type="NCBI Taxonomy" id="459525"/>
    <lineage>
        <taxon>Bacteria</taxon>
        <taxon>Bacillati</taxon>
        <taxon>Bacillota</taxon>
        <taxon>Bacilli</taxon>
        <taxon>Bacillales</taxon>
        <taxon>Fictibacillaceae</taxon>
        <taxon>Fictibacillus</taxon>
    </lineage>
</organism>
<dbReference type="OrthoDB" id="9776706at2"/>
<dbReference type="Pfam" id="PF03824">
    <property type="entry name" value="NicO"/>
    <property type="match status" value="1"/>
</dbReference>
<reference evidence="10" key="1">
    <citation type="submission" date="2016-10" db="EMBL/GenBank/DDBJ databases">
        <authorList>
            <person name="Varghese N."/>
            <person name="Submissions S."/>
        </authorList>
    </citation>
    <scope>NUCLEOTIDE SEQUENCE [LARGE SCALE GENOMIC DNA]</scope>
    <source>
        <strain evidence="10">CGMCC 1.6854</strain>
    </source>
</reference>
<keyword evidence="10" id="KW-1185">Reference proteome</keyword>
<proteinExistence type="inferred from homology"/>
<keyword evidence="6 8" id="KW-1133">Transmembrane helix</keyword>
<evidence type="ECO:0000256" key="7">
    <source>
        <dbReference type="ARBA" id="ARBA00023136"/>
    </source>
</evidence>
<dbReference type="InterPro" id="IPR011541">
    <property type="entry name" value="Ni/Co_transpt_high_affinity"/>
</dbReference>
<evidence type="ECO:0000313" key="9">
    <source>
        <dbReference type="EMBL" id="SDM84942.1"/>
    </source>
</evidence>
<comment type="similarity">
    <text evidence="2 8">Belongs to the NiCoT transporter (TC 2.A.52) family.</text>
</comment>
<evidence type="ECO:0000313" key="10">
    <source>
        <dbReference type="Proteomes" id="UP000199544"/>
    </source>
</evidence>
<keyword evidence="7 8" id="KW-0472">Membrane</keyword>
<keyword evidence="3 8" id="KW-0813">Transport</keyword>
<feature type="transmembrane region" description="Helical" evidence="8">
    <location>
        <begin position="80"/>
        <end position="101"/>
    </location>
</feature>
<keyword evidence="4" id="KW-0533">Nickel</keyword>
<accession>A0A1G9WK26</accession>
<evidence type="ECO:0000256" key="2">
    <source>
        <dbReference type="ARBA" id="ARBA00010892"/>
    </source>
</evidence>
<evidence type="ECO:0000256" key="1">
    <source>
        <dbReference type="ARBA" id="ARBA00004127"/>
    </source>
</evidence>
<name>A0A1G9WK26_9BACL</name>
<feature type="transmembrane region" description="Helical" evidence="8">
    <location>
        <begin position="131"/>
        <end position="154"/>
    </location>
</feature>
<feature type="transmembrane region" description="Helical" evidence="8">
    <location>
        <begin position="48"/>
        <end position="68"/>
    </location>
</feature>
<dbReference type="GO" id="GO:0015099">
    <property type="term" value="F:nickel cation transmembrane transporter activity"/>
    <property type="evidence" value="ECO:0007669"/>
    <property type="project" value="UniProtKB-UniRule"/>
</dbReference>
<keyword evidence="5 8" id="KW-0812">Transmembrane</keyword>
<gene>
    <name evidence="9" type="ORF">SAMN04488137_2229</name>
</gene>
<evidence type="ECO:0000256" key="6">
    <source>
        <dbReference type="ARBA" id="ARBA00022989"/>
    </source>
</evidence>
<feature type="transmembrane region" description="Helical" evidence="8">
    <location>
        <begin position="207"/>
        <end position="229"/>
    </location>
</feature>
<feature type="transmembrane region" description="Helical" evidence="8">
    <location>
        <begin position="166"/>
        <end position="186"/>
    </location>
</feature>
<evidence type="ECO:0000256" key="5">
    <source>
        <dbReference type="ARBA" id="ARBA00022692"/>
    </source>
</evidence>
<dbReference type="PANTHER" id="PTHR31611:SF0">
    <property type="entry name" value="HIGH-AFFINITY NICKEL TRANSPORT PROTEIN NIC1"/>
    <property type="match status" value="1"/>
</dbReference>
<dbReference type="InterPro" id="IPR004688">
    <property type="entry name" value="Ni/Co_transpt"/>
</dbReference>
<dbReference type="RefSeq" id="WP_090234549.1">
    <property type="nucleotide sequence ID" value="NZ_FNHW01000001.1"/>
</dbReference>